<name>A0A9X0D9S5_9CNID</name>
<comment type="caution">
    <text evidence="1">The sequence shown here is derived from an EMBL/GenBank/DDBJ whole genome shotgun (WGS) entry which is preliminary data.</text>
</comment>
<dbReference type="OrthoDB" id="6010210at2759"/>
<keyword evidence="2" id="KW-1185">Reference proteome</keyword>
<gene>
    <name evidence="1" type="ORF">OS493_016068</name>
</gene>
<dbReference type="EMBL" id="MU825404">
    <property type="protein sequence ID" value="KAJ7391781.1"/>
    <property type="molecule type" value="Genomic_DNA"/>
</dbReference>
<reference evidence="1" key="1">
    <citation type="submission" date="2023-01" db="EMBL/GenBank/DDBJ databases">
        <title>Genome assembly of the deep-sea coral Lophelia pertusa.</title>
        <authorList>
            <person name="Herrera S."/>
            <person name="Cordes E."/>
        </authorList>
    </citation>
    <scope>NUCLEOTIDE SEQUENCE</scope>
    <source>
        <strain evidence="1">USNM1676648</strain>
        <tissue evidence="1">Polyp</tissue>
    </source>
</reference>
<evidence type="ECO:0000313" key="2">
    <source>
        <dbReference type="Proteomes" id="UP001163046"/>
    </source>
</evidence>
<proteinExistence type="predicted"/>
<dbReference type="AlphaFoldDB" id="A0A9X0D9S5"/>
<evidence type="ECO:0000313" key="1">
    <source>
        <dbReference type="EMBL" id="KAJ7391781.1"/>
    </source>
</evidence>
<protein>
    <submittedName>
        <fullName evidence="1">Uncharacterized protein</fullName>
    </submittedName>
</protein>
<organism evidence="1 2">
    <name type="scientific">Desmophyllum pertusum</name>
    <dbReference type="NCBI Taxonomy" id="174260"/>
    <lineage>
        <taxon>Eukaryota</taxon>
        <taxon>Metazoa</taxon>
        <taxon>Cnidaria</taxon>
        <taxon>Anthozoa</taxon>
        <taxon>Hexacorallia</taxon>
        <taxon>Scleractinia</taxon>
        <taxon>Caryophylliina</taxon>
        <taxon>Caryophylliidae</taxon>
        <taxon>Desmophyllum</taxon>
    </lineage>
</organism>
<accession>A0A9X0D9S5</accession>
<sequence>MSATMISTISTLKILMLSRSWVKYLVMQTWLVPNLSRQPMLALPQNGPTPSQISPKLHIKDSNGNLLFTIRVRPTTSYGSLAEEHHGNIAYVLKLDAFTLTHEDDTPLNVRAEIGSEEQAVRVVSAHDTDNWQRYCWRVDVYGRVQQFFEL</sequence>
<dbReference type="Proteomes" id="UP001163046">
    <property type="component" value="Unassembled WGS sequence"/>
</dbReference>